<organism evidence="1 2">
    <name type="scientific">Candidatus Harrisonbacteria bacterium CG10_big_fil_rev_8_21_14_0_10_44_23</name>
    <dbReference type="NCBI Taxonomy" id="1974585"/>
    <lineage>
        <taxon>Bacteria</taxon>
        <taxon>Candidatus Harrisoniibacteriota</taxon>
    </lineage>
</organism>
<evidence type="ECO:0000313" key="1">
    <source>
        <dbReference type="EMBL" id="PIR88808.1"/>
    </source>
</evidence>
<dbReference type="Gene3D" id="2.60.40.10">
    <property type="entry name" value="Immunoglobulins"/>
    <property type="match status" value="1"/>
</dbReference>
<sequence length="158" mass="16347">MKSNTLTAIVVAVVLIGGAYFLVNGSSSTGDVAKSASAISLDREIHDFGEIDIYGGLVTTDFTLTNEGSEDVVITAATTSCACTSGEIDGALFGMHDQISGDIVVPAGESKTLKAIYDPLAHGPSGVGLVNRILYLQTNSEVTPTVEARIRALVVNKS</sequence>
<dbReference type="Proteomes" id="UP000229615">
    <property type="component" value="Unassembled WGS sequence"/>
</dbReference>
<dbReference type="EMBL" id="PFBB01000003">
    <property type="protein sequence ID" value="PIR88808.1"/>
    <property type="molecule type" value="Genomic_DNA"/>
</dbReference>
<dbReference type="InterPro" id="IPR013783">
    <property type="entry name" value="Ig-like_fold"/>
</dbReference>
<gene>
    <name evidence="1" type="ORF">COU09_00310</name>
</gene>
<comment type="caution">
    <text evidence="1">The sequence shown here is derived from an EMBL/GenBank/DDBJ whole genome shotgun (WGS) entry which is preliminary data.</text>
</comment>
<name>A0A2H0UQX9_9BACT</name>
<reference evidence="2" key="1">
    <citation type="submission" date="2017-09" db="EMBL/GenBank/DDBJ databases">
        <title>Depth-based differentiation of microbial function through sediment-hosted aquifers and enrichment of novel symbionts in the deep terrestrial subsurface.</title>
        <authorList>
            <person name="Probst A.J."/>
            <person name="Ladd B."/>
            <person name="Jarett J.K."/>
            <person name="Geller-Mcgrath D.E."/>
            <person name="Sieber C.M.K."/>
            <person name="Emerson J.B."/>
            <person name="Anantharaman K."/>
            <person name="Thomas B.C."/>
            <person name="Malmstrom R."/>
            <person name="Stieglmeier M."/>
            <person name="Klingl A."/>
            <person name="Woyke T."/>
            <person name="Ryan C.M."/>
            <person name="Banfield J.F."/>
        </authorList>
    </citation>
    <scope>NUCLEOTIDE SEQUENCE [LARGE SCALE GENOMIC DNA]</scope>
</reference>
<dbReference type="AlphaFoldDB" id="A0A2H0UQX9"/>
<evidence type="ECO:0008006" key="3">
    <source>
        <dbReference type="Google" id="ProtNLM"/>
    </source>
</evidence>
<proteinExistence type="predicted"/>
<protein>
    <recommendedName>
        <fullName evidence="3">DUF1573 domain-containing protein</fullName>
    </recommendedName>
</protein>
<accession>A0A2H0UQX9</accession>
<dbReference type="Pfam" id="PF07610">
    <property type="entry name" value="DUF1573"/>
    <property type="match status" value="1"/>
</dbReference>
<evidence type="ECO:0000313" key="2">
    <source>
        <dbReference type="Proteomes" id="UP000229615"/>
    </source>
</evidence>
<dbReference type="InterPro" id="IPR011467">
    <property type="entry name" value="DUF1573"/>
</dbReference>